<name>A0A2T4BAN7_9HYPO</name>
<protein>
    <submittedName>
        <fullName evidence="1">Uncharacterized protein</fullName>
    </submittedName>
</protein>
<evidence type="ECO:0000313" key="1">
    <source>
        <dbReference type="EMBL" id="PTB66390.1"/>
    </source>
</evidence>
<dbReference type="GeneID" id="36598612"/>
<keyword evidence="2" id="KW-1185">Reference proteome</keyword>
<organism evidence="1 2">
    <name type="scientific">Trichoderma citrinoviride</name>
    <dbReference type="NCBI Taxonomy" id="58853"/>
    <lineage>
        <taxon>Eukaryota</taxon>
        <taxon>Fungi</taxon>
        <taxon>Dikarya</taxon>
        <taxon>Ascomycota</taxon>
        <taxon>Pezizomycotina</taxon>
        <taxon>Sordariomycetes</taxon>
        <taxon>Hypocreomycetidae</taxon>
        <taxon>Hypocreales</taxon>
        <taxon>Hypocreaceae</taxon>
        <taxon>Trichoderma</taxon>
    </lineage>
</organism>
<reference evidence="2" key="1">
    <citation type="submission" date="2016-07" db="EMBL/GenBank/DDBJ databases">
        <title>Multiple horizontal gene transfer events from other fungi enriched the ability of initially mycotrophic Trichoderma (Ascomycota) to feed on dead plant biomass.</title>
        <authorList>
            <consortium name="DOE Joint Genome Institute"/>
            <person name="Atanasova L."/>
            <person name="Chenthamara K."/>
            <person name="Zhang J."/>
            <person name="Grujic M."/>
            <person name="Henrissat B."/>
            <person name="Kuo A."/>
            <person name="Aerts A."/>
            <person name="Salamov A."/>
            <person name="Lipzen A."/>
            <person name="Labutti K."/>
            <person name="Barry K."/>
            <person name="Miao Y."/>
            <person name="Rahimi M.J."/>
            <person name="Shen Q."/>
            <person name="Grigoriev I.V."/>
            <person name="Kubicek C.P."/>
            <person name="Druzhinina I.S."/>
        </authorList>
    </citation>
    <scope>NUCLEOTIDE SEQUENCE [LARGE SCALE GENOMIC DNA]</scope>
    <source>
        <strain evidence="2">TUCIM 6016</strain>
    </source>
</reference>
<proteinExistence type="predicted"/>
<evidence type="ECO:0000313" key="2">
    <source>
        <dbReference type="Proteomes" id="UP000241546"/>
    </source>
</evidence>
<dbReference type="AlphaFoldDB" id="A0A2T4BAN7"/>
<dbReference type="OrthoDB" id="4889488at2759"/>
<sequence>MSQFLLDENREILPSTNDIAAIAEMVKGGLQQIFAEKARDPFSVSPATEKHVQILSTRWDMGDFAGLGNMPEYSALLSDWSQRRRVDYKYADALARLDDLNVECFRLRYGKYFASGLEEFQRTPRHVAAPDGNFHVPLALPGLEEETLAFFNTHEWSEIWKRLRQEPSLEYAHLHLDDQAAEASPIVRLIQVLAGLNDIWVHRIIEAIQAYVALSGTAHKGIAELAATNSIMPFTGIIEDDLRDLSSAPAACTEAVPAIRDAIFVAISRYYTLWVWEEDSRRCLGMEWRGDSLDVAAIGVIKRADKDSGEPFDDFASQFSQLGLSEDESQARADSEEEGVVVIYTYLNNRGEDVTSMLTRT</sequence>
<dbReference type="RefSeq" id="XP_024749710.1">
    <property type="nucleotide sequence ID" value="XM_024890494.1"/>
</dbReference>
<gene>
    <name evidence="1" type="ORF">BBK36DRAFT_1118593</name>
</gene>
<dbReference type="Proteomes" id="UP000241546">
    <property type="component" value="Unassembled WGS sequence"/>
</dbReference>
<accession>A0A2T4BAN7</accession>
<dbReference type="EMBL" id="KZ680213">
    <property type="protein sequence ID" value="PTB66390.1"/>
    <property type="molecule type" value="Genomic_DNA"/>
</dbReference>